<feature type="domain" description="DUF202" evidence="6">
    <location>
        <begin position="62"/>
        <end position="133"/>
    </location>
</feature>
<reference evidence="7" key="1">
    <citation type="submission" date="2020-02" db="EMBL/GenBank/DDBJ databases">
        <authorList>
            <person name="Palmer J.M."/>
        </authorList>
    </citation>
    <scope>NUCLEOTIDE SEQUENCE</scope>
    <source>
        <strain evidence="7">EPUS1.4</strain>
        <tissue evidence="7">Thallus</tissue>
    </source>
</reference>
<feature type="transmembrane region" description="Helical" evidence="5">
    <location>
        <begin position="106"/>
        <end position="129"/>
    </location>
</feature>
<sequence>MSANLGAEAELAHAYDPVCNLMRSKPILVKDDRRSPPQPWKLFFSTPFTAPLLIPNSSSDVRDHLANERTFLSWLRLGIYLAVVSIAILINFHLKHQPSALEKKISMPLGIIFWFLALTSLVSGFANYVRTVAKYARRDALVQTGIKTQVIFGVVSGAIVATCLLFLGIEAARRVER</sequence>
<dbReference type="PANTHER" id="PTHR34187:SF3">
    <property type="entry name" value="DUF DOMAIN PROTEIN (AFU_ORTHOLOGUE AFUA_6G11150)"/>
    <property type="match status" value="1"/>
</dbReference>
<proteinExistence type="predicted"/>
<gene>
    <name evidence="7" type="ORF">GJ744_000651</name>
</gene>
<comment type="subcellular location">
    <subcellularLocation>
        <location evidence="1">Endomembrane system</location>
        <topology evidence="1">Multi-pass membrane protein</topology>
    </subcellularLocation>
</comment>
<keyword evidence="2 5" id="KW-0812">Transmembrane</keyword>
<keyword evidence="3 5" id="KW-1133">Transmembrane helix</keyword>
<feature type="transmembrane region" description="Helical" evidence="5">
    <location>
        <begin position="74"/>
        <end position="94"/>
    </location>
</feature>
<dbReference type="AlphaFoldDB" id="A0A8H7E3T2"/>
<organism evidence="7 8">
    <name type="scientific">Endocarpon pusillum</name>
    <dbReference type="NCBI Taxonomy" id="364733"/>
    <lineage>
        <taxon>Eukaryota</taxon>
        <taxon>Fungi</taxon>
        <taxon>Dikarya</taxon>
        <taxon>Ascomycota</taxon>
        <taxon>Pezizomycotina</taxon>
        <taxon>Eurotiomycetes</taxon>
        <taxon>Chaetothyriomycetidae</taxon>
        <taxon>Verrucariales</taxon>
        <taxon>Verrucariaceae</taxon>
        <taxon>Endocarpon</taxon>
    </lineage>
</organism>
<evidence type="ECO:0000256" key="4">
    <source>
        <dbReference type="ARBA" id="ARBA00023136"/>
    </source>
</evidence>
<dbReference type="OrthoDB" id="5525680at2759"/>
<evidence type="ECO:0000256" key="5">
    <source>
        <dbReference type="SAM" id="Phobius"/>
    </source>
</evidence>
<feature type="transmembrane region" description="Helical" evidence="5">
    <location>
        <begin position="149"/>
        <end position="169"/>
    </location>
</feature>
<keyword evidence="8" id="KW-1185">Reference proteome</keyword>
<evidence type="ECO:0000256" key="2">
    <source>
        <dbReference type="ARBA" id="ARBA00022692"/>
    </source>
</evidence>
<dbReference type="GO" id="GO:0012505">
    <property type="term" value="C:endomembrane system"/>
    <property type="evidence" value="ECO:0007669"/>
    <property type="project" value="UniProtKB-SubCell"/>
</dbReference>
<dbReference type="EMBL" id="JAACFV010000106">
    <property type="protein sequence ID" value="KAF7505571.1"/>
    <property type="molecule type" value="Genomic_DNA"/>
</dbReference>
<keyword evidence="4 5" id="KW-0472">Membrane</keyword>
<evidence type="ECO:0000256" key="1">
    <source>
        <dbReference type="ARBA" id="ARBA00004127"/>
    </source>
</evidence>
<dbReference type="Pfam" id="PF02656">
    <property type="entry name" value="DUF202"/>
    <property type="match status" value="1"/>
</dbReference>
<dbReference type="Proteomes" id="UP000606974">
    <property type="component" value="Unassembled WGS sequence"/>
</dbReference>
<name>A0A8H7E3T2_9EURO</name>
<evidence type="ECO:0000259" key="6">
    <source>
        <dbReference type="Pfam" id="PF02656"/>
    </source>
</evidence>
<dbReference type="InterPro" id="IPR003807">
    <property type="entry name" value="DUF202"/>
</dbReference>
<evidence type="ECO:0000256" key="3">
    <source>
        <dbReference type="ARBA" id="ARBA00022989"/>
    </source>
</evidence>
<comment type="caution">
    <text evidence="7">The sequence shown here is derived from an EMBL/GenBank/DDBJ whole genome shotgun (WGS) entry which is preliminary data.</text>
</comment>
<protein>
    <recommendedName>
        <fullName evidence="6">DUF202 domain-containing protein</fullName>
    </recommendedName>
</protein>
<evidence type="ECO:0000313" key="7">
    <source>
        <dbReference type="EMBL" id="KAF7505571.1"/>
    </source>
</evidence>
<dbReference type="PANTHER" id="PTHR34187">
    <property type="entry name" value="FGR18P"/>
    <property type="match status" value="1"/>
</dbReference>
<evidence type="ECO:0000313" key="8">
    <source>
        <dbReference type="Proteomes" id="UP000606974"/>
    </source>
</evidence>
<dbReference type="InterPro" id="IPR052053">
    <property type="entry name" value="IM_YidH-like"/>
</dbReference>
<accession>A0A8H7E3T2</accession>